<evidence type="ECO:0000256" key="2">
    <source>
        <dbReference type="ARBA" id="ARBA00023235"/>
    </source>
</evidence>
<dbReference type="NCBIfam" id="TIGR01120">
    <property type="entry name" value="rpiB"/>
    <property type="match status" value="1"/>
</dbReference>
<dbReference type="Pfam" id="PF02502">
    <property type="entry name" value="LacAB_rpiB"/>
    <property type="match status" value="1"/>
</dbReference>
<comment type="similarity">
    <text evidence="1">Belongs to the LacAB/RpiB family.</text>
</comment>
<dbReference type="NCBIfam" id="TIGR00689">
    <property type="entry name" value="rpiB_lacA_lacB"/>
    <property type="match status" value="1"/>
</dbReference>
<dbReference type="Proteomes" id="UP000603317">
    <property type="component" value="Unassembled WGS sequence"/>
</dbReference>
<dbReference type="NCBIfam" id="NF004051">
    <property type="entry name" value="PRK05571.1"/>
    <property type="match status" value="1"/>
</dbReference>
<dbReference type="EMBL" id="BMID01000001">
    <property type="protein sequence ID" value="GGA04986.1"/>
    <property type="molecule type" value="Genomic_DNA"/>
</dbReference>
<keyword evidence="4" id="KW-1185">Reference proteome</keyword>
<comment type="caution">
    <text evidence="3">The sequence shown here is derived from an EMBL/GenBank/DDBJ whole genome shotgun (WGS) entry which is preliminary data.</text>
</comment>
<accession>A0ABQ1FAF3</accession>
<dbReference type="PANTHER" id="PTHR30345:SF0">
    <property type="entry name" value="DNA DAMAGE-REPAIR_TOLERATION PROTEIN DRT102"/>
    <property type="match status" value="1"/>
</dbReference>
<name>A0ABQ1FAF3_9SPHN</name>
<evidence type="ECO:0000313" key="3">
    <source>
        <dbReference type="EMBL" id="GGA04986.1"/>
    </source>
</evidence>
<dbReference type="Gene3D" id="3.40.1400.10">
    <property type="entry name" value="Sugar-phosphate isomerase, RpiB/LacA/LacB"/>
    <property type="match status" value="1"/>
</dbReference>
<dbReference type="InterPro" id="IPR003500">
    <property type="entry name" value="RpiB_LacA_LacB"/>
</dbReference>
<evidence type="ECO:0000313" key="4">
    <source>
        <dbReference type="Proteomes" id="UP000603317"/>
    </source>
</evidence>
<sequence>MSGAGGVVAIIASTTATTIAATNHTTRCFIVLSLSGAQETEKHARVNAWSKKAASGVEGIAACDYVGPMRIAIASDHAAIEMKTQLREWLIEEGHEVADLGPDSHDSVDYPDFGYKLAGVVADGTAERGIALCGSGIGISMSVNRNPKCRCALVSEPLSATLAREHNDANCLALGARLTGLDMAKACVTAFLTTEFEGGRHQRRVDKLSEPK</sequence>
<organism evidence="3 4">
    <name type="scientific">Blastomonas marina</name>
    <dbReference type="NCBI Taxonomy" id="1867408"/>
    <lineage>
        <taxon>Bacteria</taxon>
        <taxon>Pseudomonadati</taxon>
        <taxon>Pseudomonadota</taxon>
        <taxon>Alphaproteobacteria</taxon>
        <taxon>Sphingomonadales</taxon>
        <taxon>Sphingomonadaceae</taxon>
        <taxon>Blastomonas</taxon>
    </lineage>
</organism>
<reference evidence="4" key="1">
    <citation type="journal article" date="2019" name="Int. J. Syst. Evol. Microbiol.">
        <title>The Global Catalogue of Microorganisms (GCM) 10K type strain sequencing project: providing services to taxonomists for standard genome sequencing and annotation.</title>
        <authorList>
            <consortium name="The Broad Institute Genomics Platform"/>
            <consortium name="The Broad Institute Genome Sequencing Center for Infectious Disease"/>
            <person name="Wu L."/>
            <person name="Ma J."/>
        </authorList>
    </citation>
    <scope>NUCLEOTIDE SEQUENCE [LARGE SCALE GENOMIC DNA]</scope>
    <source>
        <strain evidence="4">CGMCC 1.15297</strain>
    </source>
</reference>
<dbReference type="SUPFAM" id="SSF89623">
    <property type="entry name" value="Ribose/Galactose isomerase RpiB/AlsB"/>
    <property type="match status" value="1"/>
</dbReference>
<evidence type="ECO:0008006" key="5">
    <source>
        <dbReference type="Google" id="ProtNLM"/>
    </source>
</evidence>
<dbReference type="InterPro" id="IPR004785">
    <property type="entry name" value="RpiB"/>
</dbReference>
<keyword evidence="2" id="KW-0413">Isomerase</keyword>
<dbReference type="InterPro" id="IPR036569">
    <property type="entry name" value="RpiB_LacA_LacB_sf"/>
</dbReference>
<proteinExistence type="inferred from homology"/>
<protein>
    <recommendedName>
        <fullName evidence="5">Ribose 5-phosphate isomerase B</fullName>
    </recommendedName>
</protein>
<evidence type="ECO:0000256" key="1">
    <source>
        <dbReference type="ARBA" id="ARBA00008754"/>
    </source>
</evidence>
<dbReference type="PANTHER" id="PTHR30345">
    <property type="entry name" value="RIBOSE-5-PHOSPHATE ISOMERASE B"/>
    <property type="match status" value="1"/>
</dbReference>
<gene>
    <name evidence="3" type="ORF">GCM10010923_13220</name>
</gene>